<feature type="transmembrane region" description="Helical" evidence="8">
    <location>
        <begin position="301"/>
        <end position="322"/>
    </location>
</feature>
<protein>
    <submittedName>
        <fullName evidence="10">General substrate transporter</fullName>
    </submittedName>
</protein>
<dbReference type="Gene3D" id="1.20.1250.20">
    <property type="entry name" value="MFS general substrate transporter like domains"/>
    <property type="match status" value="1"/>
</dbReference>
<sequence length="517" mass="56737">MLYQRLPPALYSLLVAYTVAISGMCIAYDVVVMNAVLLMPDFLLMANTTKQETLAFLSSVLLIGAAIGTLPSAWLADKLGRRAPISIGALLYVVGTGVQLGADKRAITLAGRAISGVGVGFMALCCSLYTAEMSTSSNRGMLTSLQQFFQVKEVLIAAFVVYTSTKDNFGEEKQWKMPVGVSMGPAVILMVMIWLMPESPRWLMMRGREAEAIHALAKFHSRGDVKDTYVCAQAADIKAACLSSRAQGDALRSIFRSKAGRKRFAIGSLIAASGQVTGQSLVQYYQPAIYRALNFSLKRTLLFQCAHAGVGLVGTCFAIALMDRLGRRFLAVISMGLCAIGLAGAMVTIERWPIESLKGDRDTGHYAHLGFTWLFYFAFNAGIGPVTYTYATEIFNTPARSLGSGFILLTSWFANFMITQGASKGFEKLSWKYFLIFLVLAALNGLFLLLGMPETRGRTLEEMDEYWGEEDMQRMIVLGRRTGRVGRMEREMELRSGLVRRLQVESLGLELKGNSQA</sequence>
<dbReference type="GO" id="GO:0005351">
    <property type="term" value="F:carbohydrate:proton symporter activity"/>
    <property type="evidence" value="ECO:0007669"/>
    <property type="project" value="TreeGrafter"/>
</dbReference>
<feature type="transmembrane region" description="Helical" evidence="8">
    <location>
        <begin position="402"/>
        <end position="419"/>
    </location>
</feature>
<proteinExistence type="inferred from homology"/>
<feature type="transmembrane region" description="Helical" evidence="8">
    <location>
        <begin position="54"/>
        <end position="76"/>
    </location>
</feature>
<feature type="transmembrane region" description="Helical" evidence="8">
    <location>
        <begin position="12"/>
        <end position="33"/>
    </location>
</feature>
<evidence type="ECO:0000256" key="3">
    <source>
        <dbReference type="ARBA" id="ARBA00022448"/>
    </source>
</evidence>
<evidence type="ECO:0000256" key="1">
    <source>
        <dbReference type="ARBA" id="ARBA00004141"/>
    </source>
</evidence>
<feature type="transmembrane region" description="Helical" evidence="8">
    <location>
        <begin position="177"/>
        <end position="196"/>
    </location>
</feature>
<comment type="catalytic activity">
    <reaction evidence="7">
        <text>myo-inositol(out) + H(+)(out) = myo-inositol(in) + H(+)(in)</text>
        <dbReference type="Rhea" id="RHEA:60364"/>
        <dbReference type="ChEBI" id="CHEBI:15378"/>
        <dbReference type="ChEBI" id="CHEBI:17268"/>
    </reaction>
</comment>
<dbReference type="EMBL" id="KZ819330">
    <property type="protein sequence ID" value="PWN19652.1"/>
    <property type="molecule type" value="Genomic_DNA"/>
</dbReference>
<name>A0A316U2V9_9BASI</name>
<dbReference type="GeneID" id="37012785"/>
<feature type="transmembrane region" description="Helical" evidence="8">
    <location>
        <begin position="431"/>
        <end position="450"/>
    </location>
</feature>
<keyword evidence="3" id="KW-0813">Transport</keyword>
<organism evidence="10 11">
    <name type="scientific">Pseudomicrostroma glucosiphilum</name>
    <dbReference type="NCBI Taxonomy" id="1684307"/>
    <lineage>
        <taxon>Eukaryota</taxon>
        <taxon>Fungi</taxon>
        <taxon>Dikarya</taxon>
        <taxon>Basidiomycota</taxon>
        <taxon>Ustilaginomycotina</taxon>
        <taxon>Exobasidiomycetes</taxon>
        <taxon>Microstromatales</taxon>
        <taxon>Microstromatales incertae sedis</taxon>
        <taxon>Pseudomicrostroma</taxon>
    </lineage>
</organism>
<evidence type="ECO:0000313" key="11">
    <source>
        <dbReference type="Proteomes" id="UP000245942"/>
    </source>
</evidence>
<feature type="transmembrane region" description="Helical" evidence="8">
    <location>
        <begin position="369"/>
        <end position="390"/>
    </location>
</feature>
<feature type="transmembrane region" description="Helical" evidence="8">
    <location>
        <begin position="264"/>
        <end position="281"/>
    </location>
</feature>
<feature type="transmembrane region" description="Helical" evidence="8">
    <location>
        <begin position="109"/>
        <end position="131"/>
    </location>
</feature>
<dbReference type="PROSITE" id="PS00216">
    <property type="entry name" value="SUGAR_TRANSPORT_1"/>
    <property type="match status" value="2"/>
</dbReference>
<evidence type="ECO:0000259" key="9">
    <source>
        <dbReference type="PROSITE" id="PS50850"/>
    </source>
</evidence>
<evidence type="ECO:0000256" key="4">
    <source>
        <dbReference type="ARBA" id="ARBA00022692"/>
    </source>
</evidence>
<dbReference type="PANTHER" id="PTHR48022">
    <property type="entry name" value="PLASTIDIC GLUCOSE TRANSPORTER 4"/>
    <property type="match status" value="1"/>
</dbReference>
<evidence type="ECO:0000256" key="2">
    <source>
        <dbReference type="ARBA" id="ARBA00010992"/>
    </source>
</evidence>
<evidence type="ECO:0000256" key="6">
    <source>
        <dbReference type="ARBA" id="ARBA00023136"/>
    </source>
</evidence>
<evidence type="ECO:0000256" key="5">
    <source>
        <dbReference type="ARBA" id="ARBA00022989"/>
    </source>
</evidence>
<keyword evidence="6 8" id="KW-0472">Membrane</keyword>
<dbReference type="InterPro" id="IPR005828">
    <property type="entry name" value="MFS_sugar_transport-like"/>
</dbReference>
<keyword evidence="4 8" id="KW-0812">Transmembrane</keyword>
<comment type="similarity">
    <text evidence="2">Belongs to the major facilitator superfamily. Sugar transporter (TC 2.A.1.1) family.</text>
</comment>
<dbReference type="InterPro" id="IPR005829">
    <property type="entry name" value="Sugar_transporter_CS"/>
</dbReference>
<dbReference type="STRING" id="1684307.A0A316U2V9"/>
<dbReference type="PRINTS" id="PR00171">
    <property type="entry name" value="SUGRTRNSPORT"/>
</dbReference>
<feature type="transmembrane region" description="Helical" evidence="8">
    <location>
        <begin position="329"/>
        <end position="349"/>
    </location>
</feature>
<feature type="transmembrane region" description="Helical" evidence="8">
    <location>
        <begin position="82"/>
        <end position="102"/>
    </location>
</feature>
<evidence type="ECO:0000313" key="10">
    <source>
        <dbReference type="EMBL" id="PWN19652.1"/>
    </source>
</evidence>
<reference evidence="10 11" key="1">
    <citation type="journal article" date="2018" name="Mol. Biol. Evol.">
        <title>Broad Genomic Sampling Reveals a Smut Pathogenic Ancestry of the Fungal Clade Ustilaginomycotina.</title>
        <authorList>
            <person name="Kijpornyongpan T."/>
            <person name="Mondo S.J."/>
            <person name="Barry K."/>
            <person name="Sandor L."/>
            <person name="Lee J."/>
            <person name="Lipzen A."/>
            <person name="Pangilinan J."/>
            <person name="LaButti K."/>
            <person name="Hainaut M."/>
            <person name="Henrissat B."/>
            <person name="Grigoriev I.V."/>
            <person name="Spatafora J.W."/>
            <person name="Aime M.C."/>
        </authorList>
    </citation>
    <scope>NUCLEOTIDE SEQUENCE [LARGE SCALE GENOMIC DNA]</scope>
    <source>
        <strain evidence="10 11">MCA 4718</strain>
    </source>
</reference>
<dbReference type="FunFam" id="1.20.1250.20:FF:000134">
    <property type="entry name" value="MFS sugar transporter protein"/>
    <property type="match status" value="1"/>
</dbReference>
<dbReference type="PROSITE" id="PS00217">
    <property type="entry name" value="SUGAR_TRANSPORT_2"/>
    <property type="match status" value="1"/>
</dbReference>
<dbReference type="InterPro" id="IPR003663">
    <property type="entry name" value="Sugar/inositol_transpt"/>
</dbReference>
<dbReference type="InterPro" id="IPR036259">
    <property type="entry name" value="MFS_trans_sf"/>
</dbReference>
<evidence type="ECO:0000256" key="8">
    <source>
        <dbReference type="SAM" id="Phobius"/>
    </source>
</evidence>
<dbReference type="InterPro" id="IPR050360">
    <property type="entry name" value="MFS_Sugar_Transporters"/>
</dbReference>
<keyword evidence="11" id="KW-1185">Reference proteome</keyword>
<dbReference type="PROSITE" id="PS50850">
    <property type="entry name" value="MFS"/>
    <property type="match status" value="1"/>
</dbReference>
<comment type="subcellular location">
    <subcellularLocation>
        <location evidence="1">Membrane</location>
        <topology evidence="1">Multi-pass membrane protein</topology>
    </subcellularLocation>
</comment>
<accession>A0A316U2V9</accession>
<dbReference type="GO" id="GO:0016020">
    <property type="term" value="C:membrane"/>
    <property type="evidence" value="ECO:0007669"/>
    <property type="project" value="UniProtKB-SubCell"/>
</dbReference>
<dbReference type="InterPro" id="IPR020846">
    <property type="entry name" value="MFS_dom"/>
</dbReference>
<evidence type="ECO:0000256" key="7">
    <source>
        <dbReference type="ARBA" id="ARBA00049119"/>
    </source>
</evidence>
<dbReference type="AlphaFoldDB" id="A0A316U2V9"/>
<gene>
    <name evidence="10" type="ORF">BCV69DRAFT_27499</name>
</gene>
<dbReference type="RefSeq" id="XP_025346812.1">
    <property type="nucleotide sequence ID" value="XM_025491051.1"/>
</dbReference>
<keyword evidence="5 8" id="KW-1133">Transmembrane helix</keyword>
<dbReference type="OrthoDB" id="6133115at2759"/>
<dbReference type="SUPFAM" id="SSF103473">
    <property type="entry name" value="MFS general substrate transporter"/>
    <property type="match status" value="1"/>
</dbReference>
<feature type="domain" description="Major facilitator superfamily (MFS) profile" evidence="9">
    <location>
        <begin position="15"/>
        <end position="456"/>
    </location>
</feature>
<dbReference type="Pfam" id="PF00083">
    <property type="entry name" value="Sugar_tr"/>
    <property type="match status" value="1"/>
</dbReference>
<dbReference type="Proteomes" id="UP000245942">
    <property type="component" value="Unassembled WGS sequence"/>
</dbReference>
<dbReference type="PANTHER" id="PTHR48022:SF37">
    <property type="entry name" value="MAJOR FACILITATOR SUPERFAMILY (MFS) PROFILE DOMAIN-CONTAINING PROTEIN-RELATED"/>
    <property type="match status" value="1"/>
</dbReference>